<dbReference type="Proteomes" id="UP001432027">
    <property type="component" value="Unassembled WGS sequence"/>
</dbReference>
<name>A0AAV5TJ67_9BILA</name>
<dbReference type="GO" id="GO:0005886">
    <property type="term" value="C:plasma membrane"/>
    <property type="evidence" value="ECO:0007669"/>
    <property type="project" value="TreeGrafter"/>
</dbReference>
<dbReference type="PANTHER" id="PTHR11920">
    <property type="entry name" value="GUANYLYL CYCLASE"/>
    <property type="match status" value="1"/>
</dbReference>
<dbReference type="AlphaFoldDB" id="A0AAV5TJ67"/>
<evidence type="ECO:0000313" key="4">
    <source>
        <dbReference type="Proteomes" id="UP001432027"/>
    </source>
</evidence>
<evidence type="ECO:0000313" key="3">
    <source>
        <dbReference type="EMBL" id="GMS94298.1"/>
    </source>
</evidence>
<protein>
    <recommendedName>
        <fullName evidence="5">Serine-threonine/tyrosine-protein kinase catalytic domain-containing protein</fullName>
    </recommendedName>
</protein>
<dbReference type="InterPro" id="IPR050401">
    <property type="entry name" value="Cyclic_nucleotide_synthase"/>
</dbReference>
<sequence length="91" mass="10448">TSSNTSSEGTSRITRDSELQETATTAYFFYNKELVMATKHAAVMKFDQMHTDGFRKKRTFDHENVNRFIGMSLDGPQILSIWKYCSRGNLT</sequence>
<feature type="non-terminal residue" evidence="3">
    <location>
        <position position="91"/>
    </location>
</feature>
<dbReference type="GO" id="GO:0004383">
    <property type="term" value="F:guanylate cyclase activity"/>
    <property type="evidence" value="ECO:0007669"/>
    <property type="project" value="TreeGrafter"/>
</dbReference>
<keyword evidence="2" id="KW-0456">Lyase</keyword>
<feature type="non-terminal residue" evidence="3">
    <location>
        <position position="1"/>
    </location>
</feature>
<keyword evidence="4" id="KW-1185">Reference proteome</keyword>
<comment type="caution">
    <text evidence="3">The sequence shown here is derived from an EMBL/GenBank/DDBJ whole genome shotgun (WGS) entry which is preliminary data.</text>
</comment>
<dbReference type="GO" id="GO:0001653">
    <property type="term" value="F:peptide receptor activity"/>
    <property type="evidence" value="ECO:0007669"/>
    <property type="project" value="TreeGrafter"/>
</dbReference>
<keyword evidence="1" id="KW-0547">Nucleotide-binding</keyword>
<proteinExistence type="predicted"/>
<dbReference type="GO" id="GO:0007168">
    <property type="term" value="P:receptor guanylyl cyclase signaling pathway"/>
    <property type="evidence" value="ECO:0007669"/>
    <property type="project" value="TreeGrafter"/>
</dbReference>
<organism evidence="3 4">
    <name type="scientific">Pristionchus entomophagus</name>
    <dbReference type="NCBI Taxonomy" id="358040"/>
    <lineage>
        <taxon>Eukaryota</taxon>
        <taxon>Metazoa</taxon>
        <taxon>Ecdysozoa</taxon>
        <taxon>Nematoda</taxon>
        <taxon>Chromadorea</taxon>
        <taxon>Rhabditida</taxon>
        <taxon>Rhabditina</taxon>
        <taxon>Diplogasteromorpha</taxon>
        <taxon>Diplogasteroidea</taxon>
        <taxon>Neodiplogasteridae</taxon>
        <taxon>Pristionchus</taxon>
    </lineage>
</organism>
<dbReference type="GO" id="GO:0000166">
    <property type="term" value="F:nucleotide binding"/>
    <property type="evidence" value="ECO:0007669"/>
    <property type="project" value="UniProtKB-KW"/>
</dbReference>
<dbReference type="PANTHER" id="PTHR11920:SF495">
    <property type="entry name" value="RECEPTOR-TYPE GUANYLATE CYCLASE GCY-7"/>
    <property type="match status" value="1"/>
</dbReference>
<evidence type="ECO:0000256" key="2">
    <source>
        <dbReference type="ARBA" id="ARBA00023239"/>
    </source>
</evidence>
<gene>
    <name evidence="3" type="ORF">PENTCL1PPCAC_16473</name>
</gene>
<evidence type="ECO:0000256" key="1">
    <source>
        <dbReference type="ARBA" id="ARBA00022741"/>
    </source>
</evidence>
<dbReference type="GO" id="GO:0004016">
    <property type="term" value="F:adenylate cyclase activity"/>
    <property type="evidence" value="ECO:0007669"/>
    <property type="project" value="TreeGrafter"/>
</dbReference>
<accession>A0AAV5TJ67</accession>
<reference evidence="3" key="1">
    <citation type="submission" date="2023-10" db="EMBL/GenBank/DDBJ databases">
        <title>Genome assembly of Pristionchus species.</title>
        <authorList>
            <person name="Yoshida K."/>
            <person name="Sommer R.J."/>
        </authorList>
    </citation>
    <scope>NUCLEOTIDE SEQUENCE</scope>
    <source>
        <strain evidence="3">RS0144</strain>
    </source>
</reference>
<dbReference type="EMBL" id="BTSX01000004">
    <property type="protein sequence ID" value="GMS94298.1"/>
    <property type="molecule type" value="Genomic_DNA"/>
</dbReference>
<evidence type="ECO:0008006" key="5">
    <source>
        <dbReference type="Google" id="ProtNLM"/>
    </source>
</evidence>